<keyword evidence="1" id="KW-1133">Transmembrane helix</keyword>
<evidence type="ECO:0000313" key="2">
    <source>
        <dbReference type="EMBL" id="MXU95366.1"/>
    </source>
</evidence>
<accession>A0A6B0V0M1</accession>
<protein>
    <submittedName>
        <fullName evidence="2">Uncharacterized protein</fullName>
    </submittedName>
</protein>
<name>A0A6B0V0M1_IXORI</name>
<reference evidence="2" key="1">
    <citation type="submission" date="2019-12" db="EMBL/GenBank/DDBJ databases">
        <title>An insight into the sialome of adult female Ixodes ricinus ticks feeding for 6 days.</title>
        <authorList>
            <person name="Perner J."/>
            <person name="Ribeiro J.M.C."/>
        </authorList>
    </citation>
    <scope>NUCLEOTIDE SEQUENCE</scope>
    <source>
        <strain evidence="2">Semi-engorged</strain>
        <tissue evidence="2">Salivary glands</tissue>
    </source>
</reference>
<organism evidence="2">
    <name type="scientific">Ixodes ricinus</name>
    <name type="common">Common tick</name>
    <name type="synonym">Acarus ricinus</name>
    <dbReference type="NCBI Taxonomy" id="34613"/>
    <lineage>
        <taxon>Eukaryota</taxon>
        <taxon>Metazoa</taxon>
        <taxon>Ecdysozoa</taxon>
        <taxon>Arthropoda</taxon>
        <taxon>Chelicerata</taxon>
        <taxon>Arachnida</taxon>
        <taxon>Acari</taxon>
        <taxon>Parasitiformes</taxon>
        <taxon>Ixodida</taxon>
        <taxon>Ixodoidea</taxon>
        <taxon>Ixodidae</taxon>
        <taxon>Ixodinae</taxon>
        <taxon>Ixodes</taxon>
    </lineage>
</organism>
<dbReference type="EMBL" id="GIFC01013283">
    <property type="protein sequence ID" value="MXU95366.1"/>
    <property type="molecule type" value="Transcribed_RNA"/>
</dbReference>
<keyword evidence="1" id="KW-0812">Transmembrane</keyword>
<proteinExistence type="predicted"/>
<sequence>MQCLLLAYFLLETRACFLVSAGFYIFLFCLLSSPCFSSACMNMPQMLSHLASLFSIEGQLRSVQTKTKMTDNYFVRGSLPNKEQTCLMNTCKVHMVPPDYRPTPCLQTNPLLLTPGVGTARQQRHRRGMTSEPRVGVLTFFTVNGVLVSRSLLHLLTTRGPGLTFHVYYVSVARAIFGRGVLFS</sequence>
<feature type="transmembrane region" description="Helical" evidence="1">
    <location>
        <begin position="25"/>
        <end position="43"/>
    </location>
</feature>
<keyword evidence="1" id="KW-0472">Membrane</keyword>
<feature type="transmembrane region" description="Helical" evidence="1">
    <location>
        <begin position="135"/>
        <end position="153"/>
    </location>
</feature>
<dbReference type="AlphaFoldDB" id="A0A6B0V0M1"/>
<evidence type="ECO:0000256" key="1">
    <source>
        <dbReference type="SAM" id="Phobius"/>
    </source>
</evidence>